<keyword evidence="3" id="KW-1185">Reference proteome</keyword>
<evidence type="ECO:0000259" key="1">
    <source>
        <dbReference type="SMART" id="SM00834"/>
    </source>
</evidence>
<name>A0A7W0C7A4_9BACT</name>
<dbReference type="Proteomes" id="UP000525298">
    <property type="component" value="Unassembled WGS sequence"/>
</dbReference>
<proteinExistence type="predicted"/>
<organism evidence="2 3">
    <name type="scientific">Desulfosalsimonas propionicica</name>
    <dbReference type="NCBI Taxonomy" id="332175"/>
    <lineage>
        <taxon>Bacteria</taxon>
        <taxon>Pseudomonadati</taxon>
        <taxon>Thermodesulfobacteriota</taxon>
        <taxon>Desulfobacteria</taxon>
        <taxon>Desulfobacterales</taxon>
        <taxon>Desulfosalsimonadaceae</taxon>
        <taxon>Desulfosalsimonas</taxon>
    </lineage>
</organism>
<protein>
    <submittedName>
        <fullName evidence="2">Putative FmdB family regulatory protein</fullName>
    </submittedName>
</protein>
<gene>
    <name evidence="2" type="ORF">HNR65_000770</name>
</gene>
<dbReference type="EMBL" id="JACDUS010000002">
    <property type="protein sequence ID" value="MBA2880452.1"/>
    <property type="molecule type" value="Genomic_DNA"/>
</dbReference>
<dbReference type="SMART" id="SM00834">
    <property type="entry name" value="CxxC_CXXC_SSSS"/>
    <property type="match status" value="1"/>
</dbReference>
<dbReference type="Pfam" id="PF09723">
    <property type="entry name" value="Zn_ribbon_8"/>
    <property type="match status" value="1"/>
</dbReference>
<dbReference type="NCBIfam" id="TIGR02605">
    <property type="entry name" value="CxxC_CxxC_SSSS"/>
    <property type="match status" value="1"/>
</dbReference>
<feature type="domain" description="Putative regulatory protein FmdB zinc ribbon" evidence="1">
    <location>
        <begin position="1"/>
        <end position="45"/>
    </location>
</feature>
<reference evidence="2 3" key="1">
    <citation type="submission" date="2020-07" db="EMBL/GenBank/DDBJ databases">
        <title>Genomic Encyclopedia of Type Strains, Phase IV (KMG-IV): sequencing the most valuable type-strain genomes for metagenomic binning, comparative biology and taxonomic classification.</title>
        <authorList>
            <person name="Goeker M."/>
        </authorList>
    </citation>
    <scope>NUCLEOTIDE SEQUENCE [LARGE SCALE GENOMIC DNA]</scope>
    <source>
        <strain evidence="2 3">DSM 17721</strain>
    </source>
</reference>
<dbReference type="InterPro" id="IPR013429">
    <property type="entry name" value="Regulatory_FmdB_Zinc_ribbon"/>
</dbReference>
<evidence type="ECO:0000313" key="2">
    <source>
        <dbReference type="EMBL" id="MBA2880452.1"/>
    </source>
</evidence>
<evidence type="ECO:0000313" key="3">
    <source>
        <dbReference type="Proteomes" id="UP000525298"/>
    </source>
</evidence>
<dbReference type="AlphaFoldDB" id="A0A7W0C7A4"/>
<comment type="caution">
    <text evidence="2">The sequence shown here is derived from an EMBL/GenBank/DDBJ whole genome shotgun (WGS) entry which is preliminary data.</text>
</comment>
<sequence length="82" mass="8694">MPIYEFKCVQCGDIQEFILGAGNDSEEVEMKCKACGCETLERVISRVGCCKTGQQGAKPQVSSQTCGSGNTCATIDLPGPSR</sequence>
<dbReference type="RefSeq" id="WP_181550136.1">
    <property type="nucleotide sequence ID" value="NZ_JACDUS010000002.1"/>
</dbReference>
<accession>A0A7W0C7A4</accession>